<dbReference type="PROSITE" id="PS50956">
    <property type="entry name" value="HTH_ASNC_2"/>
    <property type="match status" value="1"/>
</dbReference>
<keyword evidence="1" id="KW-0805">Transcription regulation</keyword>
<dbReference type="SUPFAM" id="SSF46785">
    <property type="entry name" value="Winged helix' DNA-binding domain"/>
    <property type="match status" value="1"/>
</dbReference>
<proteinExistence type="predicted"/>
<dbReference type="Proteomes" id="UP000260812">
    <property type="component" value="Unassembled WGS sequence"/>
</dbReference>
<dbReference type="EMBL" id="QVLU01000025">
    <property type="protein sequence ID" value="RGE67142.1"/>
    <property type="molecule type" value="Genomic_DNA"/>
</dbReference>
<evidence type="ECO:0000313" key="5">
    <source>
        <dbReference type="EMBL" id="RGE64776.1"/>
    </source>
</evidence>
<dbReference type="Proteomes" id="UP000261166">
    <property type="component" value="Unassembled WGS sequence"/>
</dbReference>
<name>A0A3E3ICK4_9FIRM</name>
<evidence type="ECO:0000313" key="8">
    <source>
        <dbReference type="Proteomes" id="UP000261166"/>
    </source>
</evidence>
<accession>A0A3E3ICK4</accession>
<keyword evidence="2" id="KW-0238">DNA-binding</keyword>
<protein>
    <submittedName>
        <fullName evidence="5">Lrp/AsnC family transcriptional regulator</fullName>
    </submittedName>
</protein>
<evidence type="ECO:0000259" key="4">
    <source>
        <dbReference type="PROSITE" id="PS50956"/>
    </source>
</evidence>
<dbReference type="Gene3D" id="1.10.10.10">
    <property type="entry name" value="Winged helix-like DNA-binding domain superfamily/Winged helix DNA-binding domain"/>
    <property type="match status" value="1"/>
</dbReference>
<feature type="domain" description="HTH asnC-type" evidence="4">
    <location>
        <begin position="1"/>
        <end position="62"/>
    </location>
</feature>
<dbReference type="AlphaFoldDB" id="A0A3E3ICK4"/>
<evidence type="ECO:0000256" key="2">
    <source>
        <dbReference type="ARBA" id="ARBA00023125"/>
    </source>
</evidence>
<dbReference type="InterPro" id="IPR019885">
    <property type="entry name" value="Tscrpt_reg_HTH_AsnC-type_CS"/>
</dbReference>
<organism evidence="5 7">
    <name type="scientific">Eisenbergiella massiliensis</name>
    <dbReference type="NCBI Taxonomy" id="1720294"/>
    <lineage>
        <taxon>Bacteria</taxon>
        <taxon>Bacillati</taxon>
        <taxon>Bacillota</taxon>
        <taxon>Clostridia</taxon>
        <taxon>Lachnospirales</taxon>
        <taxon>Lachnospiraceae</taxon>
        <taxon>Eisenbergiella</taxon>
    </lineage>
</organism>
<dbReference type="GO" id="GO:0043565">
    <property type="term" value="F:sequence-specific DNA binding"/>
    <property type="evidence" value="ECO:0007669"/>
    <property type="project" value="InterPro"/>
</dbReference>
<dbReference type="RefSeq" id="WP_021633600.1">
    <property type="nucleotide sequence ID" value="NZ_CALBAU010000447.1"/>
</dbReference>
<dbReference type="InterPro" id="IPR011008">
    <property type="entry name" value="Dimeric_a/b-barrel"/>
</dbReference>
<dbReference type="GO" id="GO:0005829">
    <property type="term" value="C:cytosol"/>
    <property type="evidence" value="ECO:0007669"/>
    <property type="project" value="TreeGrafter"/>
</dbReference>
<dbReference type="Pfam" id="PF01037">
    <property type="entry name" value="AsnC_trans_reg"/>
    <property type="match status" value="1"/>
</dbReference>
<dbReference type="Pfam" id="PF13412">
    <property type="entry name" value="HTH_24"/>
    <property type="match status" value="1"/>
</dbReference>
<evidence type="ECO:0000256" key="1">
    <source>
        <dbReference type="ARBA" id="ARBA00023015"/>
    </source>
</evidence>
<dbReference type="EMBL" id="QVLV01000001">
    <property type="protein sequence ID" value="RGE64776.1"/>
    <property type="molecule type" value="Genomic_DNA"/>
</dbReference>
<evidence type="ECO:0000256" key="3">
    <source>
        <dbReference type="ARBA" id="ARBA00023163"/>
    </source>
</evidence>
<dbReference type="GeneID" id="97985313"/>
<dbReference type="InterPro" id="IPR036390">
    <property type="entry name" value="WH_DNA-bd_sf"/>
</dbReference>
<keyword evidence="3" id="KW-0804">Transcription</keyword>
<dbReference type="SMART" id="SM00344">
    <property type="entry name" value="HTH_ASNC"/>
    <property type="match status" value="1"/>
</dbReference>
<dbReference type="OrthoDB" id="66249at2"/>
<dbReference type="PROSITE" id="PS00519">
    <property type="entry name" value="HTH_ASNC_1"/>
    <property type="match status" value="1"/>
</dbReference>
<dbReference type="FunFam" id="1.10.10.10:FF:000186">
    <property type="entry name" value="AsnC family transcriptional regulator"/>
    <property type="match status" value="1"/>
</dbReference>
<dbReference type="InterPro" id="IPR036388">
    <property type="entry name" value="WH-like_DNA-bd_sf"/>
</dbReference>
<dbReference type="InterPro" id="IPR000485">
    <property type="entry name" value="AsnC-type_HTH_dom"/>
</dbReference>
<dbReference type="Gene3D" id="3.30.70.920">
    <property type="match status" value="1"/>
</dbReference>
<keyword evidence="7" id="KW-1185">Reference proteome</keyword>
<dbReference type="GO" id="GO:0043200">
    <property type="term" value="P:response to amino acid"/>
    <property type="evidence" value="ECO:0007669"/>
    <property type="project" value="TreeGrafter"/>
</dbReference>
<dbReference type="InterPro" id="IPR019887">
    <property type="entry name" value="Tscrpt_reg_AsnC/Lrp_C"/>
</dbReference>
<dbReference type="InterPro" id="IPR011991">
    <property type="entry name" value="ArsR-like_HTH"/>
</dbReference>
<dbReference type="CDD" id="cd00090">
    <property type="entry name" value="HTH_ARSR"/>
    <property type="match status" value="1"/>
</dbReference>
<evidence type="ECO:0000313" key="7">
    <source>
        <dbReference type="Proteomes" id="UP000260812"/>
    </source>
</evidence>
<comment type="caution">
    <text evidence="5">The sequence shown here is derived from an EMBL/GenBank/DDBJ whole genome shotgun (WGS) entry which is preliminary data.</text>
</comment>
<dbReference type="InterPro" id="IPR019888">
    <property type="entry name" value="Tscrpt_reg_AsnC-like"/>
</dbReference>
<dbReference type="PRINTS" id="PR00033">
    <property type="entry name" value="HTHASNC"/>
</dbReference>
<evidence type="ECO:0000313" key="6">
    <source>
        <dbReference type="EMBL" id="RGE67142.1"/>
    </source>
</evidence>
<reference evidence="5 8" key="1">
    <citation type="submission" date="2018-08" db="EMBL/GenBank/DDBJ databases">
        <title>A genome reference for cultivated species of the human gut microbiota.</title>
        <authorList>
            <person name="Zou Y."/>
            <person name="Xue W."/>
            <person name="Luo G."/>
        </authorList>
    </citation>
    <scope>NUCLEOTIDE SEQUENCE [LARGE SCALE GENOMIC DNA]</scope>
    <source>
        <strain evidence="6 8">AF26-4BH</strain>
        <strain evidence="5">TF05-5AC</strain>
    </source>
</reference>
<dbReference type="SUPFAM" id="SSF54909">
    <property type="entry name" value="Dimeric alpha+beta barrel"/>
    <property type="match status" value="1"/>
</dbReference>
<dbReference type="PANTHER" id="PTHR30154">
    <property type="entry name" value="LEUCINE-RESPONSIVE REGULATORY PROTEIN"/>
    <property type="match status" value="1"/>
</dbReference>
<gene>
    <name evidence="6" type="ORF">DWY69_22560</name>
    <name evidence="5" type="ORF">DXC51_00055</name>
</gene>
<sequence length="146" mass="16229">MDNTDNIILSILKENSRASASEISKQVNLSVPAVTERIRKLELSGVIEKYTVRANPYALGYNLLAFVIVKVDCSENLEAFQDAIAGLPQVLECHHTAGPGDYLLKVLFRDMQDMENFLSRTLKDIRGVADTNTIICLSTLKEEITV</sequence>
<dbReference type="PANTHER" id="PTHR30154:SF34">
    <property type="entry name" value="TRANSCRIPTIONAL REGULATOR AZLB"/>
    <property type="match status" value="1"/>
</dbReference>